<protein>
    <submittedName>
        <fullName evidence="2">Unannotated protein</fullName>
    </submittedName>
</protein>
<accession>A0A6J6TXE5</accession>
<feature type="region of interest" description="Disordered" evidence="1">
    <location>
        <begin position="1"/>
        <end position="33"/>
    </location>
</feature>
<feature type="region of interest" description="Disordered" evidence="1">
    <location>
        <begin position="54"/>
        <end position="81"/>
    </location>
</feature>
<name>A0A6J6TXE5_9ZZZZ</name>
<gene>
    <name evidence="2" type="ORF">UFOPK2824_00738</name>
</gene>
<sequence length="136" mass="14289">MRCPSVVLASYRRPDSKTSAARSKVSGRPKAPSAFAISFPDGRVVSVPSKYRISNPVAQPARSDTPSPAAVTPPPRMSARAIDPKTIPAKTFQRGRDIIRATVVNAARPPITTLNGTAVAGSIVPANAKSKRAESD</sequence>
<reference evidence="2" key="1">
    <citation type="submission" date="2020-05" db="EMBL/GenBank/DDBJ databases">
        <authorList>
            <person name="Chiriac C."/>
            <person name="Salcher M."/>
            <person name="Ghai R."/>
            <person name="Kavagutti S V."/>
        </authorList>
    </citation>
    <scope>NUCLEOTIDE SEQUENCE</scope>
</reference>
<proteinExistence type="predicted"/>
<organism evidence="2">
    <name type="scientific">freshwater metagenome</name>
    <dbReference type="NCBI Taxonomy" id="449393"/>
    <lineage>
        <taxon>unclassified sequences</taxon>
        <taxon>metagenomes</taxon>
        <taxon>ecological metagenomes</taxon>
    </lineage>
</organism>
<evidence type="ECO:0000313" key="2">
    <source>
        <dbReference type="EMBL" id="CAB4751748.1"/>
    </source>
</evidence>
<evidence type="ECO:0000256" key="1">
    <source>
        <dbReference type="SAM" id="MobiDB-lite"/>
    </source>
</evidence>
<dbReference type="AlphaFoldDB" id="A0A6J6TXE5"/>
<dbReference type="EMBL" id="CAEZZD010000106">
    <property type="protein sequence ID" value="CAB4751748.1"/>
    <property type="molecule type" value="Genomic_DNA"/>
</dbReference>